<gene>
    <name evidence="2" type="ORF">DARMORV10_C02P29680.1</name>
</gene>
<keyword evidence="1" id="KW-0472">Membrane</keyword>
<organism evidence="2">
    <name type="scientific">Brassica napus</name>
    <name type="common">Rape</name>
    <dbReference type="NCBI Taxonomy" id="3708"/>
    <lineage>
        <taxon>Eukaryota</taxon>
        <taxon>Viridiplantae</taxon>
        <taxon>Streptophyta</taxon>
        <taxon>Embryophyta</taxon>
        <taxon>Tracheophyta</taxon>
        <taxon>Spermatophyta</taxon>
        <taxon>Magnoliopsida</taxon>
        <taxon>eudicotyledons</taxon>
        <taxon>Gunneridae</taxon>
        <taxon>Pentapetalae</taxon>
        <taxon>rosids</taxon>
        <taxon>malvids</taxon>
        <taxon>Brassicales</taxon>
        <taxon>Brassicaceae</taxon>
        <taxon>Brassiceae</taxon>
        <taxon>Brassica</taxon>
    </lineage>
</organism>
<proteinExistence type="predicted"/>
<evidence type="ECO:0000313" key="2">
    <source>
        <dbReference type="EMBL" id="CAF1909249.1"/>
    </source>
</evidence>
<keyword evidence="1" id="KW-1133">Transmembrane helix</keyword>
<reference evidence="2" key="1">
    <citation type="submission" date="2021-01" db="EMBL/GenBank/DDBJ databases">
        <authorList>
            <consortium name="Genoscope - CEA"/>
            <person name="William W."/>
        </authorList>
    </citation>
    <scope>NUCLEOTIDE SEQUENCE</scope>
</reference>
<protein>
    <submittedName>
        <fullName evidence="2">(rape) hypothetical protein</fullName>
    </submittedName>
</protein>
<dbReference type="Proteomes" id="UP001295469">
    <property type="component" value="Chromosome C02"/>
</dbReference>
<name>A0A816K5D0_BRANA</name>
<sequence>MGKGGAINAEDGEGKRRTWRWPLATLVVVLFSVAVSSRTVSNVSFFFGDQLSCGVTAHSGETVECVIYVIVVCANVQRLSSLNPLKGPVFLHIIRFVKKENHKLLLTVL</sequence>
<feature type="transmembrane region" description="Helical" evidence="1">
    <location>
        <begin position="21"/>
        <end position="40"/>
    </location>
</feature>
<accession>A0A816K5D0</accession>
<dbReference type="AlphaFoldDB" id="A0A816K5D0"/>
<evidence type="ECO:0000256" key="1">
    <source>
        <dbReference type="SAM" id="Phobius"/>
    </source>
</evidence>
<keyword evidence="1" id="KW-0812">Transmembrane</keyword>
<dbReference type="EMBL" id="HG994366">
    <property type="protein sequence ID" value="CAF1909249.1"/>
    <property type="molecule type" value="Genomic_DNA"/>
</dbReference>